<keyword evidence="1" id="KW-1133">Transmembrane helix</keyword>
<proteinExistence type="predicted"/>
<feature type="transmembrane region" description="Helical" evidence="1">
    <location>
        <begin position="37"/>
        <end position="54"/>
    </location>
</feature>
<organism evidence="2 3">
    <name type="scientific">Limosilactobacillus albertensis</name>
    <dbReference type="NCBI Taxonomy" id="2759752"/>
    <lineage>
        <taxon>Bacteria</taxon>
        <taxon>Bacillati</taxon>
        <taxon>Bacillota</taxon>
        <taxon>Bacilli</taxon>
        <taxon>Lactobacillales</taxon>
        <taxon>Lactobacillaceae</taxon>
        <taxon>Limosilactobacillus</taxon>
    </lineage>
</organism>
<keyword evidence="1" id="KW-0812">Transmembrane</keyword>
<name>A0A7W3TSV0_9LACO</name>
<sequence>MKKRKFITILAIMIIVIALFTWLEFRGLKSDVLSNTIGTLAGGILSILFVFWQLNLDKQRQAKQDIVNLLNLIDEFPSLVSEEYLKNYLRDIVDDHNRFDAVYDMLDPYFKELHKAVDQAETSLILLGDSNHDIKEFLQDSNIVQIELREFIQEASECKKAIISDKPNRIDAANRLEYRKKRVITSMKNLIKTLENIASQEKSLQEIDFKGITQEVHLFIKGYDQVYQKLMELVDNGTVKLQQINKKDCYRQKDFTKQVHELIPTIKKYHAKLPETVARYYKSGEQNEDKYKNVIQQVLLYKALDKKAEFIQFKRKDQIGYLFKDKPGEE</sequence>
<dbReference type="AlphaFoldDB" id="A0A7W3TSV0"/>
<dbReference type="Proteomes" id="UP000518316">
    <property type="component" value="Unassembled WGS sequence"/>
</dbReference>
<feature type="transmembrane region" description="Helical" evidence="1">
    <location>
        <begin position="7"/>
        <end position="25"/>
    </location>
</feature>
<gene>
    <name evidence="2" type="ORF">H5S40_07955</name>
</gene>
<protein>
    <submittedName>
        <fullName evidence="2">Uncharacterized protein</fullName>
    </submittedName>
</protein>
<reference evidence="2 3" key="1">
    <citation type="submission" date="2020-07" db="EMBL/GenBank/DDBJ databases">
        <title>Description of Limosilactobacillus balticus sp. nov., Limosilactobacillus agrestis sp. nov., Limosilactobacillus albertensis sp. nov., Limosilactobacillus rudii sp. nov., Limosilactobacillus fastidiosus sp. nov., five novel Limosilactobacillus species isolated from the vertebrate gastrointestinal tract, and proposal of 6 subspecies of Limosilactobacillus reuteri adapted to the gastrointestinal tract of specific vertebrate hosts.</title>
        <authorList>
            <person name="Li F."/>
            <person name="Cheng C."/>
            <person name="Zheng J."/>
            <person name="Quevedo R.M."/>
            <person name="Li J."/>
            <person name="Roos S."/>
            <person name="Gaenzle M.G."/>
            <person name="Walter J."/>
        </authorList>
    </citation>
    <scope>NUCLEOTIDE SEQUENCE [LARGE SCALE GENOMIC DNA]</scope>
    <source>
        <strain evidence="2 3">RRLNB_1_1</strain>
    </source>
</reference>
<dbReference type="RefSeq" id="WP_182598574.1">
    <property type="nucleotide sequence ID" value="NZ_JACIVC010000061.1"/>
</dbReference>
<comment type="caution">
    <text evidence="2">The sequence shown here is derived from an EMBL/GenBank/DDBJ whole genome shotgun (WGS) entry which is preliminary data.</text>
</comment>
<dbReference type="EMBL" id="JACIVC010000061">
    <property type="protein sequence ID" value="MBB1070083.1"/>
    <property type="molecule type" value="Genomic_DNA"/>
</dbReference>
<evidence type="ECO:0000256" key="1">
    <source>
        <dbReference type="SAM" id="Phobius"/>
    </source>
</evidence>
<evidence type="ECO:0000313" key="2">
    <source>
        <dbReference type="EMBL" id="MBB1070083.1"/>
    </source>
</evidence>
<keyword evidence="3" id="KW-1185">Reference proteome</keyword>
<evidence type="ECO:0000313" key="3">
    <source>
        <dbReference type="Proteomes" id="UP000518316"/>
    </source>
</evidence>
<accession>A0A7W3TSV0</accession>
<keyword evidence="1" id="KW-0472">Membrane</keyword>